<protein>
    <submittedName>
        <fullName evidence="3">SAM-dependent methyltransferase</fullName>
    </submittedName>
</protein>
<dbReference type="EMBL" id="MSLT01000024">
    <property type="protein sequence ID" value="OUD11673.1"/>
    <property type="molecule type" value="Genomic_DNA"/>
</dbReference>
<dbReference type="SUPFAM" id="SSF53335">
    <property type="entry name" value="S-adenosyl-L-methionine-dependent methyltransferases"/>
    <property type="match status" value="1"/>
</dbReference>
<dbReference type="InterPro" id="IPR029063">
    <property type="entry name" value="SAM-dependent_MTases_sf"/>
</dbReference>
<dbReference type="RefSeq" id="WP_245391639.1">
    <property type="nucleotide sequence ID" value="NZ_MSLT01000024.1"/>
</dbReference>
<dbReference type="Gene3D" id="3.40.50.12710">
    <property type="match status" value="1"/>
</dbReference>
<dbReference type="PANTHER" id="PTHR12049:SF7">
    <property type="entry name" value="PROTEIN ARGININE METHYLTRANSFERASE NDUFAF7, MITOCHONDRIAL"/>
    <property type="match status" value="1"/>
</dbReference>
<name>A0A251X358_9GAMM</name>
<organism evidence="3 4">
    <name type="scientific">Thioflexithrix psekupsensis</name>
    <dbReference type="NCBI Taxonomy" id="1570016"/>
    <lineage>
        <taxon>Bacteria</taxon>
        <taxon>Pseudomonadati</taxon>
        <taxon>Pseudomonadota</taxon>
        <taxon>Gammaproteobacteria</taxon>
        <taxon>Thiotrichales</taxon>
        <taxon>Thioflexithrix</taxon>
    </lineage>
</organism>
<keyword evidence="4" id="KW-1185">Reference proteome</keyword>
<comment type="caution">
    <text evidence="3">The sequence shown here is derived from an EMBL/GenBank/DDBJ whole genome shotgun (WGS) entry which is preliminary data.</text>
</comment>
<dbReference type="Pfam" id="PF02636">
    <property type="entry name" value="Methyltransf_28"/>
    <property type="match status" value="1"/>
</dbReference>
<keyword evidence="1 3" id="KW-0489">Methyltransferase</keyword>
<gene>
    <name evidence="3" type="ORF">TPSD3_16595</name>
</gene>
<dbReference type="AlphaFoldDB" id="A0A251X358"/>
<dbReference type="Proteomes" id="UP000194798">
    <property type="component" value="Unassembled WGS sequence"/>
</dbReference>
<sequence length="391" mass="43705">MMSARRLPQPDAAAQAHSALLTAHIIQRMHAAGGRLPFSEFMQDILYAPGLGYYSAGWRKFGAEGDFITAPELSPLFSQCVARQCAQVLASLPADSRIILEFGAGTGRMAVDVLRKLARMETLPVAYWILELSGELQQRQRALFAEELPELLPRVRWLSQLPETGFSGVILGNEVLDAMPIERFHVTETQLERFYVAWDGTQFIWQTAGYDEPMLSAILSPLLPQLPVGYVSEYNALLAGWFRHLSCCLDKGLVLLIDYGFPRAEFYHPQRNEGTLMCHYRHYAHSDPLIMVGLQDVTAHVDFTAVAESAVDVGFSVAGYCDQANFLLSCGLMDLAQATPVEDTVNWTRQTQAVKRLLLPSEMGELFKVIALTRDWDAPLLGFRHDQQGRL</sequence>
<dbReference type="PANTHER" id="PTHR12049">
    <property type="entry name" value="PROTEIN ARGININE METHYLTRANSFERASE NDUFAF7, MITOCHONDRIAL"/>
    <property type="match status" value="1"/>
</dbReference>
<evidence type="ECO:0000313" key="3">
    <source>
        <dbReference type="EMBL" id="OUD11673.1"/>
    </source>
</evidence>
<keyword evidence="2 3" id="KW-0808">Transferase</keyword>
<dbReference type="InterPro" id="IPR003788">
    <property type="entry name" value="NDUFAF7"/>
</dbReference>
<dbReference type="InterPro" id="IPR038375">
    <property type="entry name" value="NDUFAF7_sf"/>
</dbReference>
<accession>A0A251X358</accession>
<evidence type="ECO:0000256" key="2">
    <source>
        <dbReference type="ARBA" id="ARBA00022679"/>
    </source>
</evidence>
<evidence type="ECO:0000313" key="4">
    <source>
        <dbReference type="Proteomes" id="UP000194798"/>
    </source>
</evidence>
<evidence type="ECO:0000256" key="1">
    <source>
        <dbReference type="ARBA" id="ARBA00022603"/>
    </source>
</evidence>
<reference evidence="3 4" key="1">
    <citation type="submission" date="2016-12" db="EMBL/GenBank/DDBJ databases">
        <title>Thioflexothrix psekupsii D3 genome sequencing and assembly.</title>
        <authorList>
            <person name="Fomenkov A."/>
            <person name="Vincze T."/>
            <person name="Grabovich M."/>
            <person name="Anton B.P."/>
            <person name="Dubinina G."/>
            <person name="Orlova M."/>
            <person name="Belousova E."/>
            <person name="Roberts R.J."/>
        </authorList>
    </citation>
    <scope>NUCLEOTIDE SEQUENCE [LARGE SCALE GENOMIC DNA]</scope>
    <source>
        <strain evidence="3">D3</strain>
    </source>
</reference>
<dbReference type="GO" id="GO:0035243">
    <property type="term" value="F:protein-arginine omega-N symmetric methyltransferase activity"/>
    <property type="evidence" value="ECO:0007669"/>
    <property type="project" value="TreeGrafter"/>
</dbReference>
<dbReference type="GO" id="GO:0032259">
    <property type="term" value="P:methylation"/>
    <property type="evidence" value="ECO:0007669"/>
    <property type="project" value="UniProtKB-KW"/>
</dbReference>
<proteinExistence type="predicted"/>